<dbReference type="InterPro" id="IPR008183">
    <property type="entry name" value="Aldose_1/G6P_1-epimerase"/>
</dbReference>
<dbReference type="InterPro" id="IPR011013">
    <property type="entry name" value="Gal_mutarotase_sf_dom"/>
</dbReference>
<dbReference type="AlphaFoldDB" id="A0A521EC86"/>
<organism evidence="1 2">
    <name type="scientific">Paracoccus laeviglucosivorans</name>
    <dbReference type="NCBI Taxonomy" id="1197861"/>
    <lineage>
        <taxon>Bacteria</taxon>
        <taxon>Pseudomonadati</taxon>
        <taxon>Pseudomonadota</taxon>
        <taxon>Alphaproteobacteria</taxon>
        <taxon>Rhodobacterales</taxon>
        <taxon>Paracoccaceae</taxon>
        <taxon>Paracoccus</taxon>
    </lineage>
</organism>
<accession>A0A521EC86</accession>
<proteinExistence type="predicted"/>
<dbReference type="Gene3D" id="2.70.98.10">
    <property type="match status" value="1"/>
</dbReference>
<dbReference type="CDD" id="cd09024">
    <property type="entry name" value="Aldose_epim_lacX"/>
    <property type="match status" value="1"/>
</dbReference>
<dbReference type="Proteomes" id="UP000319014">
    <property type="component" value="Unassembled WGS sequence"/>
</dbReference>
<dbReference type="RefSeq" id="WP_185958674.1">
    <property type="nucleotide sequence ID" value="NZ_FXTK01000012.1"/>
</dbReference>
<dbReference type="EMBL" id="FXTK01000012">
    <property type="protein sequence ID" value="SMO81525.1"/>
    <property type="molecule type" value="Genomic_DNA"/>
</dbReference>
<dbReference type="SUPFAM" id="SSF74650">
    <property type="entry name" value="Galactose mutarotase-like"/>
    <property type="match status" value="1"/>
</dbReference>
<protein>
    <submittedName>
        <fullName evidence="1">Galactose mutarotase</fullName>
    </submittedName>
</protein>
<dbReference type="GO" id="GO:0030246">
    <property type="term" value="F:carbohydrate binding"/>
    <property type="evidence" value="ECO:0007669"/>
    <property type="project" value="InterPro"/>
</dbReference>
<evidence type="ECO:0000313" key="1">
    <source>
        <dbReference type="EMBL" id="SMO81525.1"/>
    </source>
</evidence>
<dbReference type="GO" id="GO:0016853">
    <property type="term" value="F:isomerase activity"/>
    <property type="evidence" value="ECO:0007669"/>
    <property type="project" value="InterPro"/>
</dbReference>
<sequence length="288" mass="31687">MIALENTRLRVELTEQGAELQSVRTLVDDAEWLWQGDPAWWTGRAPLLFPVVGLSPDGHVEIDGRRYPMGSHGFARHSRFRTMAATDDAVALMLEPSEVTAQSYPFRFALMMIYRLDGDWLRCLATVTNHDDCDMPFQFGFHPAFAWPLPGMQGQTHRVTLADGGAPAMHRPDATGLIDEAVLPSPFDDGVLEISAGLFTGGAMVFPHGAGRSFTYGTDTKRVQMQVTDLPNFALWQKPGAPYLCLEPWHGMAPFPSQGAALSTRNFSQTLAPGKSASFGMDMRFVPA</sequence>
<evidence type="ECO:0000313" key="2">
    <source>
        <dbReference type="Proteomes" id="UP000319014"/>
    </source>
</evidence>
<dbReference type="InterPro" id="IPR014718">
    <property type="entry name" value="GH-type_carb-bd"/>
</dbReference>
<gene>
    <name evidence="1" type="ORF">SAMN06265221_11278</name>
</gene>
<dbReference type="InterPro" id="IPR037481">
    <property type="entry name" value="LacX"/>
</dbReference>
<dbReference type="Pfam" id="PF01263">
    <property type="entry name" value="Aldose_epim"/>
    <property type="match status" value="1"/>
</dbReference>
<keyword evidence="2" id="KW-1185">Reference proteome</keyword>
<dbReference type="GO" id="GO:0005975">
    <property type="term" value="P:carbohydrate metabolic process"/>
    <property type="evidence" value="ECO:0007669"/>
    <property type="project" value="InterPro"/>
</dbReference>
<reference evidence="1 2" key="1">
    <citation type="submission" date="2017-05" db="EMBL/GenBank/DDBJ databases">
        <authorList>
            <person name="Varghese N."/>
            <person name="Submissions S."/>
        </authorList>
    </citation>
    <scope>NUCLEOTIDE SEQUENCE [LARGE SCALE GENOMIC DNA]</scope>
    <source>
        <strain evidence="1 2">DSM 100094</strain>
    </source>
</reference>
<name>A0A521EC86_9RHOB</name>